<dbReference type="RefSeq" id="XP_009045613.1">
    <property type="nucleotide sequence ID" value="XM_009047365.1"/>
</dbReference>
<feature type="region of interest" description="Disordered" evidence="1">
    <location>
        <begin position="1"/>
        <end position="27"/>
    </location>
</feature>
<dbReference type="GeneID" id="20243724"/>
<evidence type="ECO:0000313" key="3">
    <source>
        <dbReference type="Proteomes" id="UP000030746"/>
    </source>
</evidence>
<name>V4CMU7_LOTGI</name>
<gene>
    <name evidence="2" type="ORF">LOTGIDRAFT_176369</name>
</gene>
<dbReference type="CTD" id="20243724"/>
<accession>V4CMU7</accession>
<protein>
    <submittedName>
        <fullName evidence="2">Uncharacterized protein</fullName>
    </submittedName>
</protein>
<dbReference type="KEGG" id="lgi:LOTGIDRAFT_176369"/>
<dbReference type="PANTHER" id="PTHR34717">
    <property type="entry name" value="EG:BACR7A4.20 PROTEIN"/>
    <property type="match status" value="1"/>
</dbReference>
<proteinExistence type="predicted"/>
<dbReference type="HOGENOM" id="CLU_1469822_0_0_1"/>
<dbReference type="Proteomes" id="UP000030746">
    <property type="component" value="Unassembled WGS sequence"/>
</dbReference>
<organism evidence="2 3">
    <name type="scientific">Lottia gigantea</name>
    <name type="common">Giant owl limpet</name>
    <dbReference type="NCBI Taxonomy" id="225164"/>
    <lineage>
        <taxon>Eukaryota</taxon>
        <taxon>Metazoa</taxon>
        <taxon>Spiralia</taxon>
        <taxon>Lophotrochozoa</taxon>
        <taxon>Mollusca</taxon>
        <taxon>Gastropoda</taxon>
        <taxon>Patellogastropoda</taxon>
        <taxon>Lottioidea</taxon>
        <taxon>Lottiidae</taxon>
        <taxon>Lottia</taxon>
    </lineage>
</organism>
<dbReference type="OrthoDB" id="6123450at2759"/>
<keyword evidence="3" id="KW-1185">Reference proteome</keyword>
<sequence length="184" mass="20889">MDDISGIKQGYGISETDPETIESPQPVDYHPFAIDTTYFAAFGPDGTNLVMRVARRPDRCAEIWLFLDLPGIGQFQHPVHPDVFLANTNGSSFECAGLKFEMLEPMLRWKINYSGLMRIGLCNDVNNKPEQYASVQMSFIWENISDCFNFDTDLSAGLICDGIAKEPWTKEFLQNIQRFDVLFT</sequence>
<evidence type="ECO:0000313" key="2">
    <source>
        <dbReference type="EMBL" id="ESP03700.1"/>
    </source>
</evidence>
<evidence type="ECO:0000256" key="1">
    <source>
        <dbReference type="SAM" id="MobiDB-lite"/>
    </source>
</evidence>
<dbReference type="EMBL" id="KB199918">
    <property type="protein sequence ID" value="ESP03700.1"/>
    <property type="molecule type" value="Genomic_DNA"/>
</dbReference>
<reference evidence="2 3" key="1">
    <citation type="journal article" date="2013" name="Nature">
        <title>Insights into bilaterian evolution from three spiralian genomes.</title>
        <authorList>
            <person name="Simakov O."/>
            <person name="Marletaz F."/>
            <person name="Cho S.J."/>
            <person name="Edsinger-Gonzales E."/>
            <person name="Havlak P."/>
            <person name="Hellsten U."/>
            <person name="Kuo D.H."/>
            <person name="Larsson T."/>
            <person name="Lv J."/>
            <person name="Arendt D."/>
            <person name="Savage R."/>
            <person name="Osoegawa K."/>
            <person name="de Jong P."/>
            <person name="Grimwood J."/>
            <person name="Chapman J.A."/>
            <person name="Shapiro H."/>
            <person name="Aerts A."/>
            <person name="Otillar R.P."/>
            <person name="Terry A.Y."/>
            <person name="Boore J.L."/>
            <person name="Grigoriev I.V."/>
            <person name="Lindberg D.R."/>
            <person name="Seaver E.C."/>
            <person name="Weisblat D.A."/>
            <person name="Putnam N.H."/>
            <person name="Rokhsar D.S."/>
        </authorList>
    </citation>
    <scope>NUCLEOTIDE SEQUENCE [LARGE SCALE GENOMIC DNA]</scope>
</reference>
<dbReference type="OMA" id="IAIEWCK"/>
<dbReference type="AlphaFoldDB" id="V4CMU7"/>
<dbReference type="PANTHER" id="PTHR34717:SF1">
    <property type="entry name" value="EG:BACR7A4.20 PROTEIN"/>
    <property type="match status" value="1"/>
</dbReference>